<dbReference type="EMBL" id="JAQNZF010000060">
    <property type="protein sequence ID" value="MDC2745509.1"/>
    <property type="molecule type" value="Genomic_DNA"/>
</dbReference>
<dbReference type="EMBL" id="VWFO01000025">
    <property type="protein sequence ID" value="KAA4662641.1"/>
    <property type="molecule type" value="Genomic_DNA"/>
</dbReference>
<dbReference type="Proteomes" id="UP000473905">
    <property type="component" value="Unassembled WGS sequence"/>
</dbReference>
<dbReference type="Proteomes" id="UP000365824">
    <property type="component" value="Unassembled WGS sequence"/>
</dbReference>
<keyword evidence="1" id="KW-0812">Transmembrane</keyword>
<dbReference type="Gene3D" id="3.40.50.10140">
    <property type="entry name" value="Toll/interleukin-1 receptor homology (TIR) domain"/>
    <property type="match status" value="1"/>
</dbReference>
<evidence type="ECO:0000313" key="7">
    <source>
        <dbReference type="Proteomes" id="UP000365824"/>
    </source>
</evidence>
<keyword evidence="1" id="KW-1133">Transmembrane helix</keyword>
<dbReference type="Proteomes" id="UP001219389">
    <property type="component" value="Unassembled WGS sequence"/>
</dbReference>
<proteinExistence type="predicted"/>
<gene>
    <name evidence="5" type="ORF">F3B98_17745</name>
    <name evidence="4" type="ORF">F3D66_19360</name>
    <name evidence="3" type="ORF">F3F25_14880</name>
    <name evidence="6" type="ORF">PO382_25280</name>
</gene>
<feature type="domain" description="TIR" evidence="2">
    <location>
        <begin position="8"/>
        <end position="114"/>
    </location>
</feature>
<evidence type="ECO:0000313" key="3">
    <source>
        <dbReference type="EMBL" id="KAA3927543.1"/>
    </source>
</evidence>
<dbReference type="RefSeq" id="WP_004323776.1">
    <property type="nucleotide sequence ID" value="NZ_CAAKNR010000187.1"/>
</dbReference>
<dbReference type="InterPro" id="IPR035897">
    <property type="entry name" value="Toll_tir_struct_dom_sf"/>
</dbReference>
<keyword evidence="3" id="KW-0675">Receptor</keyword>
<evidence type="ECO:0000313" key="4">
    <source>
        <dbReference type="EMBL" id="KAA4093501.1"/>
    </source>
</evidence>
<dbReference type="STRING" id="28116.Bovatus_02846"/>
<organism evidence="3 7">
    <name type="scientific">Bacteroides ovatus</name>
    <dbReference type="NCBI Taxonomy" id="28116"/>
    <lineage>
        <taxon>Bacteria</taxon>
        <taxon>Pseudomonadati</taxon>
        <taxon>Bacteroidota</taxon>
        <taxon>Bacteroidia</taxon>
        <taxon>Bacteroidales</taxon>
        <taxon>Bacteroidaceae</taxon>
        <taxon>Bacteroides</taxon>
    </lineage>
</organism>
<evidence type="ECO:0000256" key="1">
    <source>
        <dbReference type="SAM" id="Phobius"/>
    </source>
</evidence>
<sequence>MAHNFFAFISYRHTDIKAAKRLQFLLESYNLPTMIQKMKPEAPKRFKVFRDADELTSGVLSDELHHKLDESKYLIVICSPNSAQSKYVGEEIAYFRSKGREREIIPFIIDGIPHSKDRECFHAQLTLGGLELLGIDVQAENSRFHAIRFHQAFIRLVARMLDVDFGVLWNRRKHFLVKLVALMIVVLSIIIGLAVNAIHSRPFDLAVQLSQTPCKALPLSADETDSLYLFLGENDLRTVVLKDLDNAVLFPNIPGKYKGQNMRIVAKAYGCYVLDTIVSITSKMALPIQRNPETFGHIQYCIVDNETEKQLIGVTFDFGFLKVKTNDEGILDVLIPIDRQQVSYPVKIDYNGISMHLTYSGDSLQASGHTGLSTIYVQY</sequence>
<keyword evidence="1" id="KW-0472">Membrane</keyword>
<comment type="caution">
    <text evidence="3">The sequence shown here is derived from an EMBL/GenBank/DDBJ whole genome shotgun (WGS) entry which is preliminary data.</text>
</comment>
<dbReference type="InterPro" id="IPR000157">
    <property type="entry name" value="TIR_dom"/>
</dbReference>
<keyword evidence="9" id="KW-1185">Reference proteome</keyword>
<evidence type="ECO:0000313" key="6">
    <source>
        <dbReference type="EMBL" id="MDC2745509.1"/>
    </source>
</evidence>
<dbReference type="AlphaFoldDB" id="A0A139LFJ5"/>
<dbReference type="SUPFAM" id="SSF52200">
    <property type="entry name" value="Toll/Interleukin receptor TIR domain"/>
    <property type="match status" value="1"/>
</dbReference>
<protein>
    <submittedName>
        <fullName evidence="3">Toll/interleukin-1 receptor domain-containing protein</fullName>
    </submittedName>
</protein>
<accession>A0A139LFJ5</accession>
<evidence type="ECO:0000313" key="5">
    <source>
        <dbReference type="EMBL" id="KAA4662641.1"/>
    </source>
</evidence>
<name>A0A139LFJ5_BACOV</name>
<dbReference type="EMBL" id="VWLB01000024">
    <property type="protein sequence ID" value="KAA3927543.1"/>
    <property type="molecule type" value="Genomic_DNA"/>
</dbReference>
<dbReference type="Pfam" id="PF13676">
    <property type="entry name" value="TIR_2"/>
    <property type="match status" value="1"/>
</dbReference>
<reference evidence="7 8" key="1">
    <citation type="journal article" date="2019" name="Nat. Med.">
        <title>A library of human gut bacterial isolates paired with longitudinal multiomics data enables mechanistic microbiome research.</title>
        <authorList>
            <person name="Poyet M."/>
            <person name="Groussin M."/>
            <person name="Gibbons S.M."/>
            <person name="Avila-Pacheco J."/>
            <person name="Jiang X."/>
            <person name="Kearney S.M."/>
            <person name="Perrotta A.R."/>
            <person name="Berdy B."/>
            <person name="Zhao S."/>
            <person name="Lieberman T.D."/>
            <person name="Swanson P.K."/>
            <person name="Smith M."/>
            <person name="Roesemann S."/>
            <person name="Alexander J.E."/>
            <person name="Rich S.A."/>
            <person name="Livny J."/>
            <person name="Vlamakis H."/>
            <person name="Clish C."/>
            <person name="Bullock K."/>
            <person name="Deik A."/>
            <person name="Scott J."/>
            <person name="Pierce K.A."/>
            <person name="Xavier R.J."/>
            <person name="Alm E.J."/>
        </authorList>
    </citation>
    <scope>NUCLEOTIDE SEQUENCE [LARGE SCALE GENOMIC DNA]</scope>
    <source>
        <strain evidence="4 9">BIOML-A134</strain>
        <strain evidence="5 8">BIOML-A14</strain>
        <strain evidence="3 7">BIOML-A160</strain>
    </source>
</reference>
<dbReference type="Proteomes" id="UP000435985">
    <property type="component" value="Unassembled WGS sequence"/>
</dbReference>
<feature type="transmembrane region" description="Helical" evidence="1">
    <location>
        <begin position="175"/>
        <end position="195"/>
    </location>
</feature>
<evidence type="ECO:0000259" key="2">
    <source>
        <dbReference type="Pfam" id="PF13676"/>
    </source>
</evidence>
<dbReference type="GO" id="GO:0007165">
    <property type="term" value="P:signal transduction"/>
    <property type="evidence" value="ECO:0007669"/>
    <property type="project" value="InterPro"/>
</dbReference>
<reference evidence="6" key="2">
    <citation type="submission" date="2022-10" db="EMBL/GenBank/DDBJ databases">
        <title>Human gut microbiome strain richness.</title>
        <authorList>
            <person name="Chen-Liaw A."/>
        </authorList>
    </citation>
    <scope>NUCLEOTIDE SEQUENCE</scope>
    <source>
        <strain evidence="6">BSD2780120875st1_E1_BSD2780120875_150330</strain>
    </source>
</reference>
<evidence type="ECO:0000313" key="9">
    <source>
        <dbReference type="Proteomes" id="UP000473905"/>
    </source>
</evidence>
<dbReference type="EMBL" id="VWKB01000028">
    <property type="protein sequence ID" value="KAA4093501.1"/>
    <property type="molecule type" value="Genomic_DNA"/>
</dbReference>
<evidence type="ECO:0000313" key="8">
    <source>
        <dbReference type="Proteomes" id="UP000435985"/>
    </source>
</evidence>